<gene>
    <name evidence="1" type="ORF">GOP47_0022485</name>
</gene>
<dbReference type="AlphaFoldDB" id="A0A9D4Z6W2"/>
<organism evidence="1 2">
    <name type="scientific">Adiantum capillus-veneris</name>
    <name type="common">Maidenhair fern</name>
    <dbReference type="NCBI Taxonomy" id="13818"/>
    <lineage>
        <taxon>Eukaryota</taxon>
        <taxon>Viridiplantae</taxon>
        <taxon>Streptophyta</taxon>
        <taxon>Embryophyta</taxon>
        <taxon>Tracheophyta</taxon>
        <taxon>Polypodiopsida</taxon>
        <taxon>Polypodiidae</taxon>
        <taxon>Polypodiales</taxon>
        <taxon>Pteridineae</taxon>
        <taxon>Pteridaceae</taxon>
        <taxon>Vittarioideae</taxon>
        <taxon>Adiantum</taxon>
    </lineage>
</organism>
<proteinExistence type="predicted"/>
<dbReference type="EMBL" id="JABFUD020000022">
    <property type="protein sequence ID" value="KAI5061946.1"/>
    <property type="molecule type" value="Genomic_DNA"/>
</dbReference>
<name>A0A9D4Z6W2_ADICA</name>
<evidence type="ECO:0000313" key="1">
    <source>
        <dbReference type="EMBL" id="KAI5061946.1"/>
    </source>
</evidence>
<keyword evidence="2" id="KW-1185">Reference proteome</keyword>
<accession>A0A9D4Z6W2</accession>
<protein>
    <submittedName>
        <fullName evidence="1">Uncharacterized protein</fullName>
    </submittedName>
</protein>
<reference evidence="1" key="1">
    <citation type="submission" date="2021-01" db="EMBL/GenBank/DDBJ databases">
        <title>Adiantum capillus-veneris genome.</title>
        <authorList>
            <person name="Fang Y."/>
            <person name="Liao Q."/>
        </authorList>
    </citation>
    <scope>NUCLEOTIDE SEQUENCE</scope>
    <source>
        <strain evidence="1">H3</strain>
        <tissue evidence="1">Leaf</tissue>
    </source>
</reference>
<sequence length="183" mass="20202">MARLHISSPKTTTQVPMCFAWGTFNVVFGTCLATGPSTLGEMPLIMCEDEALPPRGRRDAALITVELKKMYDEARLQGLFLIKTCCFCCGYDVAQAGREKPSCGQAARPGASWAGVRLRGLCAEHQHLHLHQQLVNGVNFWPSRDCVWERVHLRMFSITATILARLIDIVVVGGRTSTATQLQ</sequence>
<dbReference type="Proteomes" id="UP000886520">
    <property type="component" value="Chromosome 22"/>
</dbReference>
<comment type="caution">
    <text evidence="1">The sequence shown here is derived from an EMBL/GenBank/DDBJ whole genome shotgun (WGS) entry which is preliminary data.</text>
</comment>
<evidence type="ECO:0000313" key="2">
    <source>
        <dbReference type="Proteomes" id="UP000886520"/>
    </source>
</evidence>